<evidence type="ECO:0000313" key="1">
    <source>
        <dbReference type="EMBL" id="GJH21819.1"/>
    </source>
</evidence>
<protein>
    <submittedName>
        <fullName evidence="1">CoA transferase</fullName>
    </submittedName>
</protein>
<reference evidence="1" key="1">
    <citation type="submission" date="2021-09" db="EMBL/GenBank/DDBJ databases">
        <title>Isolation and characterization of 3-chlorobenzoate degrading bacteria from soils in Shizuoka.</title>
        <authorList>
            <person name="Ifat A."/>
            <person name="Ogawa N."/>
            <person name="Kimbara K."/>
            <person name="Moriuchi R."/>
            <person name="Dohra H."/>
            <person name="Shintani M."/>
        </authorList>
    </citation>
    <scope>NUCLEOTIDE SEQUENCE</scope>
    <source>
        <strain evidence="1">19CS2-2</strain>
    </source>
</reference>
<keyword evidence="1" id="KW-0808">Transferase</keyword>
<name>A0ACB5R336_9BURK</name>
<comment type="caution">
    <text evidence="1">The sequence shown here is derived from an EMBL/GenBank/DDBJ whole genome shotgun (WGS) entry which is preliminary data.</text>
</comment>
<keyword evidence="2" id="KW-1185">Reference proteome</keyword>
<accession>A0ACB5R336</accession>
<dbReference type="Proteomes" id="UP001055013">
    <property type="component" value="Unassembled WGS sequence"/>
</dbReference>
<dbReference type="EMBL" id="BPUR01000031">
    <property type="protein sequence ID" value="GJH21819.1"/>
    <property type="molecule type" value="Genomic_DNA"/>
</dbReference>
<gene>
    <name evidence="1" type="ORF">CBA19CS22_34775</name>
</gene>
<proteinExistence type="predicted"/>
<sequence>MKLEGLRVIDLSMFLPGPYLTLAMADHGAEVVKIEPPGIGDPGREIGPVEGSSTVFFRNLNRGKRSVTLDLKTAAGREALLKLCETADVFVEGFRPGVMARLGIDYAAVSARNPRIVYCSISAFGQDGPYVQRPAHDLAVAALSGALSINLGIDGQPAIPGLPVADIVSSLQALSGVLMALYRRETTGRGDYLDISMHDCILAASPNVAGSVFAEKRDYVAKDQRSLGGSAFYQIYQTQDGRHLVLGGQEIKFVRNLLGRLERTDFAPLCEAGPGPHQKPLIDYLRETFRTRTLAQWEQWFDGMDVCFAPVKTLREGYDDDHAQARAMVLIDEHGREQLAPAIRFSNEPARPNLREPALGGDTEAVLESGWLADRKKPR</sequence>
<organism evidence="1 2">
    <name type="scientific">Caballeronia novacaledonica</name>
    <dbReference type="NCBI Taxonomy" id="1544861"/>
    <lineage>
        <taxon>Bacteria</taxon>
        <taxon>Pseudomonadati</taxon>
        <taxon>Pseudomonadota</taxon>
        <taxon>Betaproteobacteria</taxon>
        <taxon>Burkholderiales</taxon>
        <taxon>Burkholderiaceae</taxon>
        <taxon>Caballeronia</taxon>
    </lineage>
</organism>
<evidence type="ECO:0000313" key="2">
    <source>
        <dbReference type="Proteomes" id="UP001055013"/>
    </source>
</evidence>